<dbReference type="EMBL" id="JALJXV010000003">
    <property type="protein sequence ID" value="MCP1674347.1"/>
    <property type="molecule type" value="Genomic_DNA"/>
</dbReference>
<dbReference type="AlphaFoldDB" id="A0AAE3KFR2"/>
<evidence type="ECO:0000313" key="1">
    <source>
        <dbReference type="EMBL" id="MCP1674347.1"/>
    </source>
</evidence>
<evidence type="ECO:0000313" key="2">
    <source>
        <dbReference type="Proteomes" id="UP001205843"/>
    </source>
</evidence>
<gene>
    <name evidence="1" type="ORF">J2T57_001449</name>
</gene>
<protein>
    <submittedName>
        <fullName evidence="1">Uncharacterized protein</fullName>
    </submittedName>
</protein>
<sequence>MRMIVSVRETHTAHYALEVSEADARKIKAADDEERRVLIQRLWGSSAPDYVDGTSEFIEALTDTGELISLGD</sequence>
<reference evidence="1" key="1">
    <citation type="submission" date="2022-03" db="EMBL/GenBank/DDBJ databases">
        <title>Genomic Encyclopedia of Type Strains, Phase III (KMG-III): the genomes of soil and plant-associated and newly described type strains.</title>
        <authorList>
            <person name="Whitman W."/>
        </authorList>
    </citation>
    <scope>NUCLEOTIDE SEQUENCE</scope>
    <source>
        <strain evidence="1">ANL 6-2</strain>
    </source>
</reference>
<accession>A0AAE3KFR2</accession>
<name>A0AAE3KFR2_9GAMM</name>
<dbReference type="Proteomes" id="UP001205843">
    <property type="component" value="Unassembled WGS sequence"/>
</dbReference>
<keyword evidence="2" id="KW-1185">Reference proteome</keyword>
<organism evidence="1 2">
    <name type="scientific">Natronocella acetinitrilica</name>
    <dbReference type="NCBI Taxonomy" id="414046"/>
    <lineage>
        <taxon>Bacteria</taxon>
        <taxon>Pseudomonadati</taxon>
        <taxon>Pseudomonadota</taxon>
        <taxon>Gammaproteobacteria</taxon>
        <taxon>Chromatiales</taxon>
        <taxon>Ectothiorhodospiraceae</taxon>
        <taxon>Natronocella</taxon>
    </lineage>
</organism>
<comment type="caution">
    <text evidence="1">The sequence shown here is derived from an EMBL/GenBank/DDBJ whole genome shotgun (WGS) entry which is preliminary data.</text>
</comment>
<proteinExistence type="predicted"/>
<dbReference type="RefSeq" id="WP_253476290.1">
    <property type="nucleotide sequence ID" value="NZ_JALJXV010000003.1"/>
</dbReference>